<dbReference type="Pfam" id="PF14031">
    <property type="entry name" value="D-ser_dehydrat"/>
    <property type="match status" value="1"/>
</dbReference>
<dbReference type="SUPFAM" id="SSF51419">
    <property type="entry name" value="PLP-binding barrel"/>
    <property type="match status" value="1"/>
</dbReference>
<protein>
    <submittedName>
        <fullName evidence="4">Amino acid deaminase</fullName>
    </submittedName>
</protein>
<evidence type="ECO:0000259" key="3">
    <source>
        <dbReference type="SMART" id="SM01119"/>
    </source>
</evidence>
<dbReference type="PANTHER" id="PTHR28004:SF8">
    <property type="entry name" value="D-SERINE DEAMINASE"/>
    <property type="match status" value="1"/>
</dbReference>
<feature type="domain" description="D-serine dehydratase-like" evidence="3">
    <location>
        <begin position="322"/>
        <end position="422"/>
    </location>
</feature>
<dbReference type="Gene3D" id="3.20.20.10">
    <property type="entry name" value="Alanine racemase"/>
    <property type="match status" value="1"/>
</dbReference>
<evidence type="ECO:0000256" key="2">
    <source>
        <dbReference type="ARBA" id="ARBA00023239"/>
    </source>
</evidence>
<dbReference type="EMBL" id="JBHSGI010000031">
    <property type="protein sequence ID" value="MFC4670994.1"/>
    <property type="molecule type" value="Genomic_DNA"/>
</dbReference>
<evidence type="ECO:0000313" key="4">
    <source>
        <dbReference type="EMBL" id="MFC4670994.1"/>
    </source>
</evidence>
<dbReference type="InterPro" id="IPR026956">
    <property type="entry name" value="D-ser_dehydrat-like_dom"/>
</dbReference>
<dbReference type="Proteomes" id="UP001595973">
    <property type="component" value="Unassembled WGS sequence"/>
</dbReference>
<dbReference type="CDD" id="cd06818">
    <property type="entry name" value="PLPDE_III_cryptic_DSD"/>
    <property type="match status" value="1"/>
</dbReference>
<dbReference type="RefSeq" id="WP_380720758.1">
    <property type="nucleotide sequence ID" value="NZ_JBHSGI010000031.1"/>
</dbReference>
<name>A0ABV9KMF3_9RHOB</name>
<dbReference type="Pfam" id="PF01168">
    <property type="entry name" value="Ala_racemase_N"/>
    <property type="match status" value="1"/>
</dbReference>
<dbReference type="InterPro" id="IPR042208">
    <property type="entry name" value="D-ser_dehydrat-like_sf"/>
</dbReference>
<dbReference type="InterPro" id="IPR029066">
    <property type="entry name" value="PLP-binding_barrel"/>
</dbReference>
<dbReference type="PANTHER" id="PTHR28004">
    <property type="entry name" value="ZGC:162816-RELATED"/>
    <property type="match status" value="1"/>
</dbReference>
<gene>
    <name evidence="4" type="ORF">ACFO5X_20765</name>
</gene>
<dbReference type="SMART" id="SM01119">
    <property type="entry name" value="D-ser_dehydrat"/>
    <property type="match status" value="1"/>
</dbReference>
<evidence type="ECO:0000313" key="5">
    <source>
        <dbReference type="Proteomes" id="UP001595973"/>
    </source>
</evidence>
<dbReference type="Gene3D" id="2.40.37.20">
    <property type="entry name" value="D-serine dehydratase-like domain"/>
    <property type="match status" value="1"/>
</dbReference>
<proteinExistence type="inferred from homology"/>
<keyword evidence="5" id="KW-1185">Reference proteome</keyword>
<dbReference type="InterPro" id="IPR051466">
    <property type="entry name" value="D-amino_acid_metab_enzyme"/>
</dbReference>
<keyword evidence="2" id="KW-0456">Lyase</keyword>
<evidence type="ECO:0000256" key="1">
    <source>
        <dbReference type="ARBA" id="ARBA00005323"/>
    </source>
</evidence>
<reference evidence="5" key="1">
    <citation type="journal article" date="2019" name="Int. J. Syst. Evol. Microbiol.">
        <title>The Global Catalogue of Microorganisms (GCM) 10K type strain sequencing project: providing services to taxonomists for standard genome sequencing and annotation.</title>
        <authorList>
            <consortium name="The Broad Institute Genomics Platform"/>
            <consortium name="The Broad Institute Genome Sequencing Center for Infectious Disease"/>
            <person name="Wu L."/>
            <person name="Ma J."/>
        </authorList>
    </citation>
    <scope>NUCLEOTIDE SEQUENCE [LARGE SCALE GENOMIC DNA]</scope>
    <source>
        <strain evidence="5">CGMCC 4.7283</strain>
    </source>
</reference>
<sequence>MPLMPARPRDAALIDLRTKGIPGGTVPFAIEDIDSQNWNVLDEDMPLPLAILKDSNLRHNNLWMQKFLQASGAMIAPHGKTTMSPELFDMQLDAGAWGITLATPHQVQVARSFGHKRILLANQLVGKAAIRYVVNELNADPDFEFYCLVDSSANVDKLAAAVRDAGSQRPMTVMVERGYLGGRTGCRTHEQAMEVARAVKATQGALVLAGIECFEGLIHSFDPKEYRRKVSAILDDTVALARQCEAEGLFGTDRIILSAGGSQYYDIVADAFANAGLATPTQVILRSGCYLTHDSVLYTFAFEQLRDRNPELAAMDGGLRNAIEVWAYVQSRPEPGKAIVAFGKRDASHDQLPVLLSWYRPESDMTGPEPLREGHKVTGMNDQHCHMEIPESSPLAVGDMVAFGISHPCLTFDKWRTLFVVDEAYRVTSAVRTYF</sequence>
<organism evidence="4 5">
    <name type="scientific">Seohaeicola nanhaiensis</name>
    <dbReference type="NCBI Taxonomy" id="1387282"/>
    <lineage>
        <taxon>Bacteria</taxon>
        <taxon>Pseudomonadati</taxon>
        <taxon>Pseudomonadota</taxon>
        <taxon>Alphaproteobacteria</taxon>
        <taxon>Rhodobacterales</taxon>
        <taxon>Roseobacteraceae</taxon>
        <taxon>Seohaeicola</taxon>
    </lineage>
</organism>
<accession>A0ABV9KMF3</accession>
<comment type="similarity">
    <text evidence="1">Belongs to the DSD1 family.</text>
</comment>
<comment type="caution">
    <text evidence="4">The sequence shown here is derived from an EMBL/GenBank/DDBJ whole genome shotgun (WGS) entry which is preliminary data.</text>
</comment>
<dbReference type="InterPro" id="IPR001608">
    <property type="entry name" value="Ala_racemase_N"/>
</dbReference>